<comment type="subcellular location">
    <subcellularLocation>
        <location evidence="1">Cell inner membrane</location>
        <topology evidence="1">Multi-pass membrane protein</topology>
    </subcellularLocation>
    <subcellularLocation>
        <location evidence="8">Cell membrane</location>
        <topology evidence="8">Multi-pass membrane protein</topology>
    </subcellularLocation>
</comment>
<evidence type="ECO:0000256" key="6">
    <source>
        <dbReference type="ARBA" id="ARBA00022989"/>
    </source>
</evidence>
<dbReference type="EMBL" id="JAFBCY010000003">
    <property type="protein sequence ID" value="MBM7852296.1"/>
    <property type="molecule type" value="Genomic_DNA"/>
</dbReference>
<comment type="caution">
    <text evidence="9">The sequence shown here is derived from an EMBL/GenBank/DDBJ whole genome shotgun (WGS) entry which is preliminary data.</text>
</comment>
<dbReference type="AlphaFoldDB" id="A0A9W6IWL8"/>
<dbReference type="InterPro" id="IPR002771">
    <property type="entry name" value="Multi_antbiot-R_MarC"/>
</dbReference>
<reference evidence="9" key="3">
    <citation type="submission" date="2023-01" db="EMBL/GenBank/DDBJ databases">
        <authorList>
            <person name="Sun Q."/>
            <person name="Evtushenko L."/>
        </authorList>
    </citation>
    <scope>NUCLEOTIDE SEQUENCE</scope>
    <source>
        <strain evidence="9">VKM B-1606</strain>
    </source>
</reference>
<evidence type="ECO:0000313" key="9">
    <source>
        <dbReference type="EMBL" id="GLK56505.1"/>
    </source>
</evidence>
<keyword evidence="11" id="KW-1185">Reference proteome</keyword>
<dbReference type="EMBL" id="BSFF01000003">
    <property type="protein sequence ID" value="GLK56505.1"/>
    <property type="molecule type" value="Genomic_DNA"/>
</dbReference>
<dbReference type="PANTHER" id="PTHR33508:SF2">
    <property type="entry name" value="UPF0056 INNER MEMBRANE PROTEIN MARC"/>
    <property type="match status" value="1"/>
</dbReference>
<feature type="transmembrane region" description="Helical" evidence="8">
    <location>
        <begin position="52"/>
        <end position="72"/>
    </location>
</feature>
<keyword evidence="5 8" id="KW-0812">Transmembrane</keyword>
<gene>
    <name evidence="9" type="ORF">GCM10008170_25240</name>
    <name evidence="10" type="ORF">JOD31_002538</name>
</gene>
<evidence type="ECO:0000313" key="10">
    <source>
        <dbReference type="EMBL" id="MBM7852296.1"/>
    </source>
</evidence>
<keyword evidence="4" id="KW-0997">Cell inner membrane</keyword>
<protein>
    <recommendedName>
        <fullName evidence="8">UPF0056 membrane protein</fullName>
    </recommendedName>
</protein>
<evidence type="ECO:0000256" key="5">
    <source>
        <dbReference type="ARBA" id="ARBA00022692"/>
    </source>
</evidence>
<accession>A0A9W6IWL8</accession>
<feature type="transmembrane region" description="Helical" evidence="8">
    <location>
        <begin position="151"/>
        <end position="172"/>
    </location>
</feature>
<keyword evidence="3" id="KW-1003">Cell membrane</keyword>
<comment type="caution">
    <text evidence="8">Lacks conserved residue(s) required for the propagation of feature annotation.</text>
</comment>
<name>A0A9W6IWL8_9HYPH</name>
<feature type="transmembrane region" description="Helical" evidence="8">
    <location>
        <begin position="12"/>
        <end position="31"/>
    </location>
</feature>
<reference evidence="9" key="1">
    <citation type="journal article" date="2014" name="Int. J. Syst. Evol. Microbiol.">
        <title>Complete genome sequence of Corynebacterium casei LMG S-19264T (=DSM 44701T), isolated from a smear-ripened cheese.</title>
        <authorList>
            <consortium name="US DOE Joint Genome Institute (JGI-PGF)"/>
            <person name="Walter F."/>
            <person name="Albersmeier A."/>
            <person name="Kalinowski J."/>
            <person name="Ruckert C."/>
        </authorList>
    </citation>
    <scope>NUCLEOTIDE SEQUENCE</scope>
    <source>
        <strain evidence="9">VKM B-1606</strain>
    </source>
</reference>
<evidence type="ECO:0000256" key="7">
    <source>
        <dbReference type="ARBA" id="ARBA00023136"/>
    </source>
</evidence>
<dbReference type="RefSeq" id="WP_204950705.1">
    <property type="nucleotide sequence ID" value="NZ_BSFF01000003.1"/>
</dbReference>
<evidence type="ECO:0000313" key="12">
    <source>
        <dbReference type="Proteomes" id="UP001143400"/>
    </source>
</evidence>
<evidence type="ECO:0000313" key="11">
    <source>
        <dbReference type="Proteomes" id="UP000758856"/>
    </source>
</evidence>
<comment type="similarity">
    <text evidence="2 8">Belongs to the UPF0056 (MarC) family.</text>
</comment>
<proteinExistence type="inferred from homology"/>
<organism evidence="9 12">
    <name type="scientific">Methylopila capsulata</name>
    <dbReference type="NCBI Taxonomy" id="61654"/>
    <lineage>
        <taxon>Bacteria</taxon>
        <taxon>Pseudomonadati</taxon>
        <taxon>Pseudomonadota</taxon>
        <taxon>Alphaproteobacteria</taxon>
        <taxon>Hyphomicrobiales</taxon>
        <taxon>Methylopilaceae</taxon>
        <taxon>Methylopila</taxon>
    </lineage>
</organism>
<evidence type="ECO:0000256" key="3">
    <source>
        <dbReference type="ARBA" id="ARBA00022475"/>
    </source>
</evidence>
<feature type="transmembrane region" description="Helical" evidence="8">
    <location>
        <begin position="192"/>
        <end position="213"/>
    </location>
</feature>
<evidence type="ECO:0000256" key="4">
    <source>
        <dbReference type="ARBA" id="ARBA00022519"/>
    </source>
</evidence>
<dbReference type="PANTHER" id="PTHR33508">
    <property type="entry name" value="UPF0056 MEMBRANE PROTEIN YHCE"/>
    <property type="match status" value="1"/>
</dbReference>
<dbReference type="Proteomes" id="UP000758856">
    <property type="component" value="Unassembled WGS sequence"/>
</dbReference>
<dbReference type="Pfam" id="PF01914">
    <property type="entry name" value="MarC"/>
    <property type="match status" value="1"/>
</dbReference>
<evidence type="ECO:0000256" key="8">
    <source>
        <dbReference type="RuleBase" id="RU362048"/>
    </source>
</evidence>
<dbReference type="Proteomes" id="UP001143400">
    <property type="component" value="Unassembled WGS sequence"/>
</dbReference>
<sequence>MSWGLDLVQHFLLAFSALFSIVNPMGGALIFSQVTSNRTHLERVALAGRIGVYAAMIMFGALWVGVYVLNFFGVTIEALRIAGGLVVAAAAWQMLNAPEHREARKQSQADEAMEGSPADTAFFPLTMPLTTGPGTISVAIALGANRPAEGAAFVTFAVGASAGALAVAGSVWLAYRWADGIVNLLGPGRVQIVARLAAFLLLCVGVQITLNGAMEALKQVRAAEAAAIVAPAR</sequence>
<evidence type="ECO:0000256" key="1">
    <source>
        <dbReference type="ARBA" id="ARBA00004429"/>
    </source>
</evidence>
<dbReference type="NCBIfam" id="TIGR00427">
    <property type="entry name" value="NAAT family transporter"/>
    <property type="match status" value="1"/>
</dbReference>
<evidence type="ECO:0000256" key="2">
    <source>
        <dbReference type="ARBA" id="ARBA00009784"/>
    </source>
</evidence>
<dbReference type="GO" id="GO:0005886">
    <property type="term" value="C:plasma membrane"/>
    <property type="evidence" value="ECO:0007669"/>
    <property type="project" value="UniProtKB-SubCell"/>
</dbReference>
<keyword evidence="7 8" id="KW-0472">Membrane</keyword>
<reference evidence="10 11" key="2">
    <citation type="submission" date="2021-01" db="EMBL/GenBank/DDBJ databases">
        <title>Genomic Encyclopedia of Type Strains, Phase IV (KMG-IV): sequencing the most valuable type-strain genomes for metagenomic binning, comparative biology and taxonomic classification.</title>
        <authorList>
            <person name="Goeker M."/>
        </authorList>
    </citation>
    <scope>NUCLEOTIDE SEQUENCE [LARGE SCALE GENOMIC DNA]</scope>
    <source>
        <strain evidence="10 11">DSM 6130</strain>
    </source>
</reference>
<keyword evidence="6 8" id="KW-1133">Transmembrane helix</keyword>